<dbReference type="Proteomes" id="UP000298030">
    <property type="component" value="Unassembled WGS sequence"/>
</dbReference>
<accession>A0A4Y7TGF2</accession>
<proteinExistence type="predicted"/>
<feature type="transmembrane region" description="Helical" evidence="2">
    <location>
        <begin position="143"/>
        <end position="165"/>
    </location>
</feature>
<protein>
    <submittedName>
        <fullName evidence="3">Uncharacterized protein</fullName>
    </submittedName>
</protein>
<comment type="caution">
    <text evidence="3">The sequence shown here is derived from an EMBL/GenBank/DDBJ whole genome shotgun (WGS) entry which is preliminary data.</text>
</comment>
<evidence type="ECO:0000256" key="2">
    <source>
        <dbReference type="SAM" id="Phobius"/>
    </source>
</evidence>
<sequence>MPRTMTDIRPGPSTMSPPRAKRVSVNALSLPGFLSPVPLMSQRSLDRFLSQDAWSGHARPEPFTPGAGQGKIKEEEWDDQYGAGTRNVVQPTQLDKNETSLLSDKSSSSVSTPNSELGEQRLWMLQQAAKIVEVARAAGLFEFLWHFLFAAFAMITVIAWVNLFFTCRSVLKLPAPYH</sequence>
<feature type="compositionally biased region" description="Low complexity" evidence="1">
    <location>
        <begin position="100"/>
        <end position="114"/>
    </location>
</feature>
<feature type="region of interest" description="Disordered" evidence="1">
    <location>
        <begin position="56"/>
        <end position="75"/>
    </location>
</feature>
<keyword evidence="2" id="KW-0472">Membrane</keyword>
<organism evidence="3 4">
    <name type="scientific">Coprinellus micaceus</name>
    <name type="common">Glistening ink-cap mushroom</name>
    <name type="synonym">Coprinus micaceus</name>
    <dbReference type="NCBI Taxonomy" id="71717"/>
    <lineage>
        <taxon>Eukaryota</taxon>
        <taxon>Fungi</taxon>
        <taxon>Dikarya</taxon>
        <taxon>Basidiomycota</taxon>
        <taxon>Agaricomycotina</taxon>
        <taxon>Agaricomycetes</taxon>
        <taxon>Agaricomycetidae</taxon>
        <taxon>Agaricales</taxon>
        <taxon>Agaricineae</taxon>
        <taxon>Psathyrellaceae</taxon>
        <taxon>Coprinellus</taxon>
    </lineage>
</organism>
<gene>
    <name evidence="3" type="ORF">FA13DRAFT_1730833</name>
</gene>
<reference evidence="3 4" key="1">
    <citation type="journal article" date="2019" name="Nat. Ecol. Evol.">
        <title>Megaphylogeny resolves global patterns of mushroom evolution.</title>
        <authorList>
            <person name="Varga T."/>
            <person name="Krizsan K."/>
            <person name="Foldi C."/>
            <person name="Dima B."/>
            <person name="Sanchez-Garcia M."/>
            <person name="Sanchez-Ramirez S."/>
            <person name="Szollosi G.J."/>
            <person name="Szarkandi J.G."/>
            <person name="Papp V."/>
            <person name="Albert L."/>
            <person name="Andreopoulos W."/>
            <person name="Angelini C."/>
            <person name="Antonin V."/>
            <person name="Barry K.W."/>
            <person name="Bougher N.L."/>
            <person name="Buchanan P."/>
            <person name="Buyck B."/>
            <person name="Bense V."/>
            <person name="Catcheside P."/>
            <person name="Chovatia M."/>
            <person name="Cooper J."/>
            <person name="Damon W."/>
            <person name="Desjardin D."/>
            <person name="Finy P."/>
            <person name="Geml J."/>
            <person name="Haridas S."/>
            <person name="Hughes K."/>
            <person name="Justo A."/>
            <person name="Karasinski D."/>
            <person name="Kautmanova I."/>
            <person name="Kiss B."/>
            <person name="Kocsube S."/>
            <person name="Kotiranta H."/>
            <person name="LaButti K.M."/>
            <person name="Lechner B.E."/>
            <person name="Liimatainen K."/>
            <person name="Lipzen A."/>
            <person name="Lukacs Z."/>
            <person name="Mihaltcheva S."/>
            <person name="Morgado L.N."/>
            <person name="Niskanen T."/>
            <person name="Noordeloos M.E."/>
            <person name="Ohm R.A."/>
            <person name="Ortiz-Santana B."/>
            <person name="Ovrebo C."/>
            <person name="Racz N."/>
            <person name="Riley R."/>
            <person name="Savchenko A."/>
            <person name="Shiryaev A."/>
            <person name="Soop K."/>
            <person name="Spirin V."/>
            <person name="Szebenyi C."/>
            <person name="Tomsovsky M."/>
            <person name="Tulloss R.E."/>
            <person name="Uehling J."/>
            <person name="Grigoriev I.V."/>
            <person name="Vagvolgyi C."/>
            <person name="Papp T."/>
            <person name="Martin F.M."/>
            <person name="Miettinen O."/>
            <person name="Hibbett D.S."/>
            <person name="Nagy L.G."/>
        </authorList>
    </citation>
    <scope>NUCLEOTIDE SEQUENCE [LARGE SCALE GENOMIC DNA]</scope>
    <source>
        <strain evidence="3 4">FP101781</strain>
    </source>
</reference>
<feature type="region of interest" description="Disordered" evidence="1">
    <location>
        <begin position="1"/>
        <end position="20"/>
    </location>
</feature>
<keyword evidence="2" id="KW-0812">Transmembrane</keyword>
<dbReference type="AlphaFoldDB" id="A0A4Y7TGF2"/>
<evidence type="ECO:0000256" key="1">
    <source>
        <dbReference type="SAM" id="MobiDB-lite"/>
    </source>
</evidence>
<keyword evidence="4" id="KW-1185">Reference proteome</keyword>
<name>A0A4Y7TGF2_COPMI</name>
<dbReference type="EMBL" id="QPFP01000013">
    <property type="protein sequence ID" value="TEB33091.1"/>
    <property type="molecule type" value="Genomic_DNA"/>
</dbReference>
<feature type="region of interest" description="Disordered" evidence="1">
    <location>
        <begin position="80"/>
        <end position="114"/>
    </location>
</feature>
<evidence type="ECO:0000313" key="3">
    <source>
        <dbReference type="EMBL" id="TEB33091.1"/>
    </source>
</evidence>
<keyword evidence="2" id="KW-1133">Transmembrane helix</keyword>
<evidence type="ECO:0000313" key="4">
    <source>
        <dbReference type="Proteomes" id="UP000298030"/>
    </source>
</evidence>